<dbReference type="EMBL" id="FN554889">
    <property type="protein sequence ID" value="CBG76023.1"/>
    <property type="molecule type" value="Genomic_DNA"/>
</dbReference>
<dbReference type="STRING" id="680198.SCAB_90911"/>
<name>C9Z9U5_STRSW</name>
<dbReference type="HOGENOM" id="CLU_3085412_0_0_11"/>
<gene>
    <name evidence="1" type="ordered locus">SCAB_90911</name>
</gene>
<proteinExistence type="predicted"/>
<accession>C9Z9U5</accession>
<dbReference type="KEGG" id="scb:SCAB_90911"/>
<evidence type="ECO:0000313" key="2">
    <source>
        <dbReference type="Proteomes" id="UP000001444"/>
    </source>
</evidence>
<organism evidence="1 2">
    <name type="scientific">Streptomyces scabiei (strain 87.22)</name>
    <dbReference type="NCBI Taxonomy" id="680198"/>
    <lineage>
        <taxon>Bacteria</taxon>
        <taxon>Bacillati</taxon>
        <taxon>Actinomycetota</taxon>
        <taxon>Actinomycetes</taxon>
        <taxon>Kitasatosporales</taxon>
        <taxon>Streptomycetaceae</taxon>
        <taxon>Streptomyces</taxon>
    </lineage>
</organism>
<evidence type="ECO:0000313" key="1">
    <source>
        <dbReference type="EMBL" id="CBG76023.1"/>
    </source>
</evidence>
<reference evidence="1 2" key="1">
    <citation type="journal article" date="2010" name="Mol. Plant Microbe Interact.">
        <title>Streptomyces scabies 87-22 contains a coronafacic acid-like biosynthetic cluster that contributes to plant-microbe interactions.</title>
        <authorList>
            <person name="Bignell D.R."/>
            <person name="Seipke R.F."/>
            <person name="Huguet-Tapia J.C."/>
            <person name="Chambers A.H."/>
            <person name="Parry R.J."/>
            <person name="Loria R."/>
        </authorList>
    </citation>
    <scope>NUCLEOTIDE SEQUENCE [LARGE SCALE GENOMIC DNA]</scope>
    <source>
        <strain evidence="1 2">87.22</strain>
    </source>
</reference>
<dbReference type="AlphaFoldDB" id="C9Z9U5"/>
<protein>
    <submittedName>
        <fullName evidence="1">Uncharacterized protein</fullName>
    </submittedName>
</protein>
<dbReference type="Proteomes" id="UP000001444">
    <property type="component" value="Chromosome"/>
</dbReference>
<sequence length="52" mass="5183">MTLGDLVAAKARDEALAVLRGAPVAIDVICIDRAGTIVAAARSATDFAGVVS</sequence>
<keyword evidence="2" id="KW-1185">Reference proteome</keyword>